<feature type="binding site" evidence="1">
    <location>
        <position position="15"/>
    </location>
    <ligand>
        <name>Zn(2+)</name>
        <dbReference type="ChEBI" id="CHEBI:29105"/>
    </ligand>
</feature>
<dbReference type="HOGENOM" id="CLU_1857384_0_0_1"/>
<keyword evidence="1" id="KW-0863">Zinc-finger</keyword>
<evidence type="ECO:0000256" key="1">
    <source>
        <dbReference type="PROSITE-ProRule" id="PRU01263"/>
    </source>
</evidence>
<keyword evidence="5" id="KW-1185">Reference proteome</keyword>
<feature type="region of interest" description="Disordered" evidence="2">
    <location>
        <begin position="93"/>
        <end position="138"/>
    </location>
</feature>
<feature type="binding site" evidence="1">
    <location>
        <position position="55"/>
    </location>
    <ligand>
        <name>Zn(2+)</name>
        <dbReference type="ChEBI" id="CHEBI:29105"/>
    </ligand>
</feature>
<feature type="binding site" evidence="1">
    <location>
        <position position="58"/>
    </location>
    <ligand>
        <name>Zn(2+)</name>
        <dbReference type="ChEBI" id="CHEBI:29105"/>
    </ligand>
</feature>
<organism evidence="5">
    <name type="scientific">Drosophila sechellia</name>
    <name type="common">Fruit fly</name>
    <dbReference type="NCBI Taxonomy" id="7238"/>
    <lineage>
        <taxon>Eukaryota</taxon>
        <taxon>Metazoa</taxon>
        <taxon>Ecdysozoa</taxon>
        <taxon>Arthropoda</taxon>
        <taxon>Hexapoda</taxon>
        <taxon>Insecta</taxon>
        <taxon>Pterygota</taxon>
        <taxon>Neoptera</taxon>
        <taxon>Endopterygota</taxon>
        <taxon>Diptera</taxon>
        <taxon>Brachycera</taxon>
        <taxon>Muscomorpha</taxon>
        <taxon>Ephydroidea</taxon>
        <taxon>Drosophilidae</taxon>
        <taxon>Drosophila</taxon>
        <taxon>Sophophora</taxon>
    </lineage>
</organism>
<dbReference type="GO" id="GO:0005634">
    <property type="term" value="C:nucleus"/>
    <property type="evidence" value="ECO:0007669"/>
    <property type="project" value="InterPro"/>
</dbReference>
<proteinExistence type="predicted"/>
<protein>
    <submittedName>
        <fullName evidence="4">GM22644</fullName>
    </submittedName>
</protein>
<evidence type="ECO:0000256" key="2">
    <source>
        <dbReference type="SAM" id="MobiDB-lite"/>
    </source>
</evidence>
<feature type="binding site" evidence="1">
    <location>
        <position position="12"/>
    </location>
    <ligand>
        <name>Zn(2+)</name>
        <dbReference type="ChEBI" id="CHEBI:29105"/>
    </ligand>
</feature>
<feature type="compositionally biased region" description="Basic and acidic residues" evidence="2">
    <location>
        <begin position="93"/>
        <end position="104"/>
    </location>
</feature>
<evidence type="ECO:0000259" key="3">
    <source>
        <dbReference type="PROSITE" id="PS51915"/>
    </source>
</evidence>
<dbReference type="EMBL" id="CH480823">
    <property type="protein sequence ID" value="EDW56335.1"/>
    <property type="molecule type" value="Genomic_DNA"/>
</dbReference>
<dbReference type="InterPro" id="IPR012934">
    <property type="entry name" value="Znf_AD"/>
</dbReference>
<dbReference type="SMART" id="SM00868">
    <property type="entry name" value="zf-AD"/>
    <property type="match status" value="1"/>
</dbReference>
<reference evidence="4 5" key="1">
    <citation type="journal article" date="2007" name="Nature">
        <title>Evolution of genes and genomes on the Drosophila phylogeny.</title>
        <authorList>
            <consortium name="Drosophila 12 Genomes Consortium"/>
            <person name="Clark A.G."/>
            <person name="Eisen M.B."/>
            <person name="Smith D.R."/>
            <person name="Bergman C.M."/>
            <person name="Oliver B."/>
            <person name="Markow T.A."/>
            <person name="Kaufman T.C."/>
            <person name="Kellis M."/>
            <person name="Gelbart W."/>
            <person name="Iyer V.N."/>
            <person name="Pollard D.A."/>
            <person name="Sackton T.B."/>
            <person name="Larracuente A.M."/>
            <person name="Singh N.D."/>
            <person name="Abad J.P."/>
            <person name="Abt D.N."/>
            <person name="Adryan B."/>
            <person name="Aguade M."/>
            <person name="Akashi H."/>
            <person name="Anderson W.W."/>
            <person name="Aquadro C.F."/>
            <person name="Ardell D.H."/>
            <person name="Arguello R."/>
            <person name="Artieri C.G."/>
            <person name="Barbash D.A."/>
            <person name="Barker D."/>
            <person name="Barsanti P."/>
            <person name="Batterham P."/>
            <person name="Batzoglou S."/>
            <person name="Begun D."/>
            <person name="Bhutkar A."/>
            <person name="Blanco E."/>
            <person name="Bosak S.A."/>
            <person name="Bradley R.K."/>
            <person name="Brand A.D."/>
            <person name="Brent M.R."/>
            <person name="Brooks A.N."/>
            <person name="Brown R.H."/>
            <person name="Butlin R.K."/>
            <person name="Caggese C."/>
            <person name="Calvi B.R."/>
            <person name="Bernardo de Carvalho A."/>
            <person name="Caspi A."/>
            <person name="Castrezana S."/>
            <person name="Celniker S.E."/>
            <person name="Chang J.L."/>
            <person name="Chapple C."/>
            <person name="Chatterji S."/>
            <person name="Chinwalla A."/>
            <person name="Civetta A."/>
            <person name="Clifton S.W."/>
            <person name="Comeron J.M."/>
            <person name="Costello J.C."/>
            <person name="Coyne J.A."/>
            <person name="Daub J."/>
            <person name="David R.G."/>
            <person name="Delcher A.L."/>
            <person name="Delehaunty K."/>
            <person name="Do C.B."/>
            <person name="Ebling H."/>
            <person name="Edwards K."/>
            <person name="Eickbush T."/>
            <person name="Evans J.D."/>
            <person name="Filipski A."/>
            <person name="Findeiss S."/>
            <person name="Freyhult E."/>
            <person name="Fulton L."/>
            <person name="Fulton R."/>
            <person name="Garcia A.C."/>
            <person name="Gardiner A."/>
            <person name="Garfield D.A."/>
            <person name="Garvin B.E."/>
            <person name="Gibson G."/>
            <person name="Gilbert D."/>
            <person name="Gnerre S."/>
            <person name="Godfrey J."/>
            <person name="Good R."/>
            <person name="Gotea V."/>
            <person name="Gravely B."/>
            <person name="Greenberg A.J."/>
            <person name="Griffiths-Jones S."/>
            <person name="Gross S."/>
            <person name="Guigo R."/>
            <person name="Gustafson E.A."/>
            <person name="Haerty W."/>
            <person name="Hahn M.W."/>
            <person name="Halligan D.L."/>
            <person name="Halpern A.L."/>
            <person name="Halter G.M."/>
            <person name="Han M.V."/>
            <person name="Heger A."/>
            <person name="Hillier L."/>
            <person name="Hinrichs A.S."/>
            <person name="Holmes I."/>
            <person name="Hoskins R.A."/>
            <person name="Hubisz M.J."/>
            <person name="Hultmark D."/>
            <person name="Huntley M.A."/>
            <person name="Jaffe D.B."/>
            <person name="Jagadeeshan S."/>
            <person name="Jeck W.R."/>
            <person name="Johnson J."/>
            <person name="Jones C.D."/>
            <person name="Jordan W.C."/>
            <person name="Karpen G.H."/>
            <person name="Kataoka E."/>
            <person name="Keightley P.D."/>
            <person name="Kheradpour P."/>
            <person name="Kirkness E.F."/>
            <person name="Koerich L.B."/>
            <person name="Kristiansen K."/>
            <person name="Kudrna D."/>
            <person name="Kulathinal R.J."/>
            <person name="Kumar S."/>
            <person name="Kwok R."/>
            <person name="Lander E."/>
            <person name="Langley C.H."/>
            <person name="Lapoint R."/>
            <person name="Lazzaro B.P."/>
            <person name="Lee S.J."/>
            <person name="Levesque L."/>
            <person name="Li R."/>
            <person name="Lin C.F."/>
            <person name="Lin M.F."/>
            <person name="Lindblad-Toh K."/>
            <person name="Llopart A."/>
            <person name="Long M."/>
            <person name="Low L."/>
            <person name="Lozovsky E."/>
            <person name="Lu J."/>
            <person name="Luo M."/>
            <person name="Machado C.A."/>
            <person name="Makalowski W."/>
            <person name="Marzo M."/>
            <person name="Matsuda M."/>
            <person name="Matzkin L."/>
            <person name="McAllister B."/>
            <person name="McBride C.S."/>
            <person name="McKernan B."/>
            <person name="McKernan K."/>
            <person name="Mendez-Lago M."/>
            <person name="Minx P."/>
            <person name="Mollenhauer M.U."/>
            <person name="Montooth K."/>
            <person name="Mount S.M."/>
            <person name="Mu X."/>
            <person name="Myers E."/>
            <person name="Negre B."/>
            <person name="Newfeld S."/>
            <person name="Nielsen R."/>
            <person name="Noor M.A."/>
            <person name="O'Grady P."/>
            <person name="Pachter L."/>
            <person name="Papaceit M."/>
            <person name="Parisi M.J."/>
            <person name="Parisi M."/>
            <person name="Parts L."/>
            <person name="Pedersen J.S."/>
            <person name="Pesole G."/>
            <person name="Phillippy A.M."/>
            <person name="Ponting C.P."/>
            <person name="Pop M."/>
            <person name="Porcelli D."/>
            <person name="Powell J.R."/>
            <person name="Prohaska S."/>
            <person name="Pruitt K."/>
            <person name="Puig M."/>
            <person name="Quesneville H."/>
            <person name="Ram K.R."/>
            <person name="Rand D."/>
            <person name="Rasmussen M.D."/>
            <person name="Reed L.K."/>
            <person name="Reenan R."/>
            <person name="Reily A."/>
            <person name="Remington K.A."/>
            <person name="Rieger T.T."/>
            <person name="Ritchie M.G."/>
            <person name="Robin C."/>
            <person name="Rogers Y.H."/>
            <person name="Rohde C."/>
            <person name="Rozas J."/>
            <person name="Rubenfield M.J."/>
            <person name="Ruiz A."/>
            <person name="Russo S."/>
            <person name="Salzberg S.L."/>
            <person name="Sanchez-Gracia A."/>
            <person name="Saranga D.J."/>
            <person name="Sato H."/>
            <person name="Schaeffer S.W."/>
            <person name="Schatz M.C."/>
            <person name="Schlenke T."/>
            <person name="Schwartz R."/>
            <person name="Segarra C."/>
            <person name="Singh R.S."/>
            <person name="Sirot L."/>
            <person name="Sirota M."/>
            <person name="Sisneros N.B."/>
            <person name="Smith C.D."/>
            <person name="Smith T.F."/>
            <person name="Spieth J."/>
            <person name="Stage D.E."/>
            <person name="Stark A."/>
            <person name="Stephan W."/>
            <person name="Strausberg R.L."/>
            <person name="Strempel S."/>
            <person name="Sturgill D."/>
            <person name="Sutton G."/>
            <person name="Sutton G.G."/>
            <person name="Tao W."/>
            <person name="Teichmann S."/>
            <person name="Tobari Y.N."/>
            <person name="Tomimura Y."/>
            <person name="Tsolas J.M."/>
            <person name="Valente V.L."/>
            <person name="Venter E."/>
            <person name="Venter J.C."/>
            <person name="Vicario S."/>
            <person name="Vieira F.G."/>
            <person name="Vilella A.J."/>
            <person name="Villasante A."/>
            <person name="Walenz B."/>
            <person name="Wang J."/>
            <person name="Wasserman M."/>
            <person name="Watts T."/>
            <person name="Wilson D."/>
            <person name="Wilson R.K."/>
            <person name="Wing R.A."/>
            <person name="Wolfner M.F."/>
            <person name="Wong A."/>
            <person name="Wong G.K."/>
            <person name="Wu C.I."/>
            <person name="Wu G."/>
            <person name="Yamamoto D."/>
            <person name="Yang H.P."/>
            <person name="Yang S.P."/>
            <person name="Yorke J.A."/>
            <person name="Yoshida K."/>
            <person name="Zdobnov E."/>
            <person name="Zhang P."/>
            <person name="Zhang Y."/>
            <person name="Zimin A.V."/>
            <person name="Baldwin J."/>
            <person name="Abdouelleil A."/>
            <person name="Abdulkadir J."/>
            <person name="Abebe A."/>
            <person name="Abera B."/>
            <person name="Abreu J."/>
            <person name="Acer S.C."/>
            <person name="Aftuck L."/>
            <person name="Alexander A."/>
            <person name="An P."/>
            <person name="Anderson E."/>
            <person name="Anderson S."/>
            <person name="Arachi H."/>
            <person name="Azer M."/>
            <person name="Bachantsang P."/>
            <person name="Barry A."/>
            <person name="Bayul T."/>
            <person name="Berlin A."/>
            <person name="Bessette D."/>
            <person name="Bloom T."/>
            <person name="Blye J."/>
            <person name="Boguslavskiy L."/>
            <person name="Bonnet C."/>
            <person name="Boukhgalter B."/>
            <person name="Bourzgui I."/>
            <person name="Brown A."/>
            <person name="Cahill P."/>
            <person name="Channer S."/>
            <person name="Cheshatsang Y."/>
            <person name="Chuda L."/>
            <person name="Citroen M."/>
            <person name="Collymore A."/>
            <person name="Cooke P."/>
            <person name="Costello M."/>
            <person name="D'Aco K."/>
            <person name="Daza R."/>
            <person name="De Haan G."/>
            <person name="DeGray S."/>
            <person name="DeMaso C."/>
            <person name="Dhargay N."/>
            <person name="Dooley K."/>
            <person name="Dooley E."/>
            <person name="Doricent M."/>
            <person name="Dorje P."/>
            <person name="Dorjee K."/>
            <person name="Dupes A."/>
            <person name="Elong R."/>
            <person name="Falk J."/>
            <person name="Farina A."/>
            <person name="Faro S."/>
            <person name="Ferguson D."/>
            <person name="Fisher S."/>
            <person name="Foley C.D."/>
            <person name="Franke A."/>
            <person name="Friedrich D."/>
            <person name="Gadbois L."/>
            <person name="Gearin G."/>
            <person name="Gearin C.R."/>
            <person name="Giannoukos G."/>
            <person name="Goode T."/>
            <person name="Graham J."/>
            <person name="Grandbois E."/>
            <person name="Grewal S."/>
            <person name="Gyaltsen K."/>
            <person name="Hafez N."/>
            <person name="Hagos B."/>
            <person name="Hall J."/>
            <person name="Henson C."/>
            <person name="Hollinger A."/>
            <person name="Honan T."/>
            <person name="Huard M.D."/>
            <person name="Hughes L."/>
            <person name="Hurhula B."/>
            <person name="Husby M.E."/>
            <person name="Kamat A."/>
            <person name="Kanga B."/>
            <person name="Kashin S."/>
            <person name="Khazanovich D."/>
            <person name="Kisner P."/>
            <person name="Lance K."/>
            <person name="Lara M."/>
            <person name="Lee W."/>
            <person name="Lennon N."/>
            <person name="Letendre F."/>
            <person name="LeVine R."/>
            <person name="Lipovsky A."/>
            <person name="Liu X."/>
            <person name="Liu J."/>
            <person name="Liu S."/>
            <person name="Lokyitsang T."/>
            <person name="Lokyitsang Y."/>
            <person name="Lubonja R."/>
            <person name="Lui A."/>
            <person name="MacDonald P."/>
            <person name="Magnisalis V."/>
            <person name="Maru K."/>
            <person name="Matthews C."/>
            <person name="McCusker W."/>
            <person name="McDonough S."/>
            <person name="Mehta T."/>
            <person name="Meldrim J."/>
            <person name="Meneus L."/>
            <person name="Mihai O."/>
            <person name="Mihalev A."/>
            <person name="Mihova T."/>
            <person name="Mittelman R."/>
            <person name="Mlenga V."/>
            <person name="Montmayeur A."/>
            <person name="Mulrain L."/>
            <person name="Navidi A."/>
            <person name="Naylor J."/>
            <person name="Negash T."/>
            <person name="Nguyen T."/>
            <person name="Nguyen N."/>
            <person name="Nicol R."/>
            <person name="Norbu C."/>
            <person name="Norbu N."/>
            <person name="Novod N."/>
            <person name="O'Neill B."/>
            <person name="Osman S."/>
            <person name="Markiewicz E."/>
            <person name="Oyono O.L."/>
            <person name="Patti C."/>
            <person name="Phunkhang P."/>
            <person name="Pierre F."/>
            <person name="Priest M."/>
            <person name="Raghuraman S."/>
            <person name="Rege F."/>
            <person name="Reyes R."/>
            <person name="Rise C."/>
            <person name="Rogov P."/>
            <person name="Ross K."/>
            <person name="Ryan E."/>
            <person name="Settipalli S."/>
            <person name="Shea T."/>
            <person name="Sherpa N."/>
            <person name="Shi L."/>
            <person name="Shih D."/>
            <person name="Sparrow T."/>
            <person name="Spaulding J."/>
            <person name="Stalker J."/>
            <person name="Stange-Thomann N."/>
            <person name="Stavropoulos S."/>
            <person name="Stone C."/>
            <person name="Strader C."/>
            <person name="Tesfaye S."/>
            <person name="Thomson T."/>
            <person name="Thoulutsang Y."/>
            <person name="Thoulutsang D."/>
            <person name="Topham K."/>
            <person name="Topping I."/>
            <person name="Tsamla T."/>
            <person name="Vassiliev H."/>
            <person name="Vo A."/>
            <person name="Wangchuk T."/>
            <person name="Wangdi T."/>
            <person name="Weiand M."/>
            <person name="Wilkinson J."/>
            <person name="Wilson A."/>
            <person name="Yadav S."/>
            <person name="Young G."/>
            <person name="Yu Q."/>
            <person name="Zembek L."/>
            <person name="Zhong D."/>
            <person name="Zimmer A."/>
            <person name="Zwirko Z."/>
            <person name="Jaffe D.B."/>
            <person name="Alvarez P."/>
            <person name="Brockman W."/>
            <person name="Butler J."/>
            <person name="Chin C."/>
            <person name="Gnerre S."/>
            <person name="Grabherr M."/>
            <person name="Kleber M."/>
            <person name="Mauceli E."/>
            <person name="MacCallum I."/>
        </authorList>
    </citation>
    <scope>NUCLEOTIDE SEQUENCE [LARGE SCALE GENOMIC DNA]</scope>
    <source>
        <strain evidence="5">Rob3c / Tucson 14021-0248.25</strain>
    </source>
</reference>
<accession>B4I6C9</accession>
<evidence type="ECO:0000313" key="5">
    <source>
        <dbReference type="Proteomes" id="UP000001292"/>
    </source>
</evidence>
<feature type="domain" description="ZAD" evidence="3">
    <location>
        <begin position="10"/>
        <end position="82"/>
    </location>
</feature>
<dbReference type="AlphaFoldDB" id="B4I6C9"/>
<name>B4I6C9_DROSE</name>
<dbReference type="KEGG" id="dse:6615177"/>
<dbReference type="Pfam" id="PF07776">
    <property type="entry name" value="zf-AD"/>
    <property type="match status" value="1"/>
</dbReference>
<gene>
    <name evidence="4" type="primary">Dsec\GM22644</name>
    <name evidence="4" type="ORF">Dsec_GM22644</name>
</gene>
<dbReference type="STRING" id="7238.B4I6C9"/>
<evidence type="ECO:0000313" key="4">
    <source>
        <dbReference type="EMBL" id="EDW56335.1"/>
    </source>
</evidence>
<keyword evidence="1" id="KW-0862">Zinc</keyword>
<keyword evidence="1" id="KW-0479">Metal-binding</keyword>
<dbReference type="SUPFAM" id="SSF57716">
    <property type="entry name" value="Glucocorticoid receptor-like (DNA-binding domain)"/>
    <property type="match status" value="1"/>
</dbReference>
<sequence length="138" mass="16209">MFTTFTDLARLCRICMRHLRDRDTQCPDPRIIAILQKLLDIDILQQPQGFPTEICNLCHNAVVYFEELRQVARESSQKLIEWQPVDIAVDRVKEEPPYEGLGEKQEEDQQELQEEHEKRADGQQLDLSEKQEDREGDS</sequence>
<dbReference type="Proteomes" id="UP000001292">
    <property type="component" value="Unassembled WGS sequence"/>
</dbReference>
<feature type="compositionally biased region" description="Basic and acidic residues" evidence="2">
    <location>
        <begin position="113"/>
        <end position="138"/>
    </location>
</feature>
<dbReference type="GO" id="GO:0008270">
    <property type="term" value="F:zinc ion binding"/>
    <property type="evidence" value="ECO:0007669"/>
    <property type="project" value="UniProtKB-UniRule"/>
</dbReference>
<dbReference type="PROSITE" id="PS51915">
    <property type="entry name" value="ZAD"/>
    <property type="match status" value="1"/>
</dbReference>